<protein>
    <recommendedName>
        <fullName evidence="3">VCBS repeat-containing protein</fullName>
    </recommendedName>
</protein>
<dbReference type="EMBL" id="BAABJE010000002">
    <property type="protein sequence ID" value="GAA4785621.1"/>
    <property type="molecule type" value="Genomic_DNA"/>
</dbReference>
<dbReference type="Proteomes" id="UP001499959">
    <property type="component" value="Unassembled WGS sequence"/>
</dbReference>
<comment type="caution">
    <text evidence="1">The sequence shown here is derived from an EMBL/GenBank/DDBJ whole genome shotgun (WGS) entry which is preliminary data.</text>
</comment>
<accession>A0ABP9ASH1</accession>
<gene>
    <name evidence="1" type="ORF">GCM10023307_07860</name>
</gene>
<name>A0ABP9ASH1_9GAMM</name>
<proteinExistence type="predicted"/>
<evidence type="ECO:0008006" key="3">
    <source>
        <dbReference type="Google" id="ProtNLM"/>
    </source>
</evidence>
<sequence length="230" mass="24461">MWLLLSLALGGAHALQPPGQFHGGEPVARHGERWFALTADADGARLTRTRLQVKTVVDELLDGEGQATGQAVSSAGSGDDLVTYLRGSGLHEGPVTQAARAEAVADGGLPAYTLRFGDRDYRIGTRCEAEPATANAYRCSIDFIDGERRQTLVAMSGQRDATATDSGLMLGSEASPHLIFAGDLDRDGRLDLIFDTTDHYNVSRPTLFLSGAAAEGELVRMVAEYHSVGC</sequence>
<organism evidence="1 2">
    <name type="scientific">Lysobacter hankyongensis</name>
    <dbReference type="NCBI Taxonomy" id="1176535"/>
    <lineage>
        <taxon>Bacteria</taxon>
        <taxon>Pseudomonadati</taxon>
        <taxon>Pseudomonadota</taxon>
        <taxon>Gammaproteobacteria</taxon>
        <taxon>Lysobacterales</taxon>
        <taxon>Lysobacteraceae</taxon>
        <taxon>Lysobacter</taxon>
    </lineage>
</organism>
<evidence type="ECO:0000313" key="2">
    <source>
        <dbReference type="Proteomes" id="UP001499959"/>
    </source>
</evidence>
<keyword evidence="2" id="KW-1185">Reference proteome</keyword>
<evidence type="ECO:0000313" key="1">
    <source>
        <dbReference type="EMBL" id="GAA4785621.1"/>
    </source>
</evidence>
<reference evidence="2" key="1">
    <citation type="journal article" date="2019" name="Int. J. Syst. Evol. Microbiol.">
        <title>The Global Catalogue of Microorganisms (GCM) 10K type strain sequencing project: providing services to taxonomists for standard genome sequencing and annotation.</title>
        <authorList>
            <consortium name="The Broad Institute Genomics Platform"/>
            <consortium name="The Broad Institute Genome Sequencing Center for Infectious Disease"/>
            <person name="Wu L."/>
            <person name="Ma J."/>
        </authorList>
    </citation>
    <scope>NUCLEOTIDE SEQUENCE [LARGE SCALE GENOMIC DNA]</scope>
    <source>
        <strain evidence="2">JCM 18204</strain>
    </source>
</reference>
<dbReference type="RefSeq" id="WP_345301995.1">
    <property type="nucleotide sequence ID" value="NZ_BAABJE010000002.1"/>
</dbReference>